<dbReference type="PROSITE" id="PS51257">
    <property type="entry name" value="PROKAR_LIPOPROTEIN"/>
    <property type="match status" value="1"/>
</dbReference>
<name>A0A7Y0RBW1_9GAMM</name>
<dbReference type="EMBL" id="JABCKY010000001">
    <property type="protein sequence ID" value="NMT63392.1"/>
    <property type="molecule type" value="Genomic_DNA"/>
</dbReference>
<evidence type="ECO:0000256" key="1">
    <source>
        <dbReference type="SAM" id="MobiDB-lite"/>
    </source>
</evidence>
<feature type="region of interest" description="Disordered" evidence="1">
    <location>
        <begin position="25"/>
        <end position="44"/>
    </location>
</feature>
<comment type="caution">
    <text evidence="2">The sequence shown here is derived from an EMBL/GenBank/DDBJ whole genome shotgun (WGS) entry which is preliminary data.</text>
</comment>
<evidence type="ECO:0000313" key="3">
    <source>
        <dbReference type="Proteomes" id="UP000567186"/>
    </source>
</evidence>
<dbReference type="SUPFAM" id="SSF53474">
    <property type="entry name" value="alpha/beta-Hydrolases"/>
    <property type="match status" value="1"/>
</dbReference>
<accession>A0A7Y0RBW1</accession>
<protein>
    <recommendedName>
        <fullName evidence="4">Bacterial virulence factor lipase N-terminal domain-containing protein</fullName>
    </recommendedName>
</protein>
<feature type="compositionally biased region" description="Polar residues" evidence="1">
    <location>
        <begin position="25"/>
        <end position="41"/>
    </location>
</feature>
<dbReference type="Gene3D" id="3.40.50.1820">
    <property type="entry name" value="alpha/beta hydrolase"/>
    <property type="match status" value="1"/>
</dbReference>
<evidence type="ECO:0000313" key="2">
    <source>
        <dbReference type="EMBL" id="NMT63392.1"/>
    </source>
</evidence>
<dbReference type="OrthoDB" id="5477453at2"/>
<dbReference type="InterPro" id="IPR029058">
    <property type="entry name" value="AB_hydrolase_fold"/>
</dbReference>
<dbReference type="Proteomes" id="UP000567186">
    <property type="component" value="Unassembled WGS sequence"/>
</dbReference>
<keyword evidence="3" id="KW-1185">Reference proteome</keyword>
<proteinExistence type="predicted"/>
<sequence>MLKKTLISLAVASSVGLTGCFDSAGSGSKNANPSPQITNPDFTGKTWPVFNPLTSELPVPTDLQFAQGAGADGTLNGSDENAITNALDFMDGSSTTAQFDIKLSASVDPNTLNYTSVIEGAGGAPAPNPQQNVFLLSLDFPGGDSLLNNGSHYTKLINELVEEGEIPAPERTSFPGETPTFDLGLAFRAAQQNPSPETAGAVFDFNNEFRAEIVSLDGGTDNVLRITPLRPLDPKKKYLVVVTNEIEDDAGDPIVGSPSYQNISNPDEPLGNAALAPVRGAIQGWESLATGYFNALTNNSREAAGLPPLTADSLALTLTFTTGGTEDVLEAATSPAQFFYKNSIVSTRQEAIAKYLAANADTFEQLDPSQQYGTLAQVAGQAVGEAESVSPTLKERAAGTEASLATNGADFSNPTPRDINLIEDTRIAASDALGESANPGQIIQAGIQLPYYLPVPTATDPSNLNATWKASTTVGGIIDAGAGNDPGTTPPSDKITYRYPFAGQQDIVFVPLMLSVPDEATTACAGPYDVVIYQHGIFGNRSHSLALGNQLAGSCYITVAMDLPMHGIAPKLATGELDPSLPFSVDVVQQQDGTFADSPLPMNERHFGWGQTATGDPARMQYSTEVEEAVGSSAQFFLNLSNLPAARDNNRQGVVDLLNLNASLVNLNLLDIDGNGFVDDVDVQLDGTGQSKVYYVGHSLGGILGTSLVTLVNDAAQEATIGNSNLIPFTAAAFVAPGAGIAKLLENSQSIAPRILAGLGQSGLTQGTSNLELFFNVAQASLDSVEPHNFAGSLVVGGTQLYLNEIYGDGTNRSTQDRTVPVAADVAYAGDYTAPLGMALPAPLAGTEPLIMQLEATTIAGNATEATVAGAGANVVRFEAGTHNTIIQPEDQAGTAVFADMATNIISFFASDGGSIGFNNANFVKDNEPTPQNP</sequence>
<organism evidence="2 3">
    <name type="scientific">Marinobacter orientalis</name>
    <dbReference type="NCBI Taxonomy" id="1928859"/>
    <lineage>
        <taxon>Bacteria</taxon>
        <taxon>Pseudomonadati</taxon>
        <taxon>Pseudomonadota</taxon>
        <taxon>Gammaproteobacteria</taxon>
        <taxon>Pseudomonadales</taxon>
        <taxon>Marinobacteraceae</taxon>
        <taxon>Marinobacter</taxon>
    </lineage>
</organism>
<dbReference type="AlphaFoldDB" id="A0A7Y0RBW1"/>
<dbReference type="RefSeq" id="WP_135955819.1">
    <property type="nucleotide sequence ID" value="NZ_JABCKY010000001.1"/>
</dbReference>
<gene>
    <name evidence="2" type="ORF">HIU99_07235</name>
</gene>
<evidence type="ECO:0008006" key="4">
    <source>
        <dbReference type="Google" id="ProtNLM"/>
    </source>
</evidence>
<reference evidence="2 3" key="1">
    <citation type="submission" date="2020-04" db="EMBL/GenBank/DDBJ databases">
        <title>Marinobacter oceani sp. nov., isolated from marine solar saltern.</title>
        <authorList>
            <person name="Chen X.-Y."/>
        </authorList>
    </citation>
    <scope>NUCLEOTIDE SEQUENCE [LARGE SCALE GENOMIC DNA]</scope>
    <source>
        <strain evidence="2 3">W62</strain>
    </source>
</reference>